<sequence length="197" mass="20980">MSRHLLVVFCFFSLFAEAQTNLVTGGTLDAYWNLPTIPTQTQATLRLSTASLPAASSQNEVVTRQEGGANTAMLSVLSGAQNRLEVNQYTGLNFVDATLTGVNNSVLLNQTGTGNSISFGLNGSNNQYVLAQDGGDRIQMQGLQKNNERLEVKQGYGNNSLTLDNTNLFQGSGIPNLHIEQTGGASITIQQGKVIGN</sequence>
<protein>
    <recommendedName>
        <fullName evidence="4">Curlin associated repeat-containing protein</fullName>
    </recommendedName>
</protein>
<evidence type="ECO:0008006" key="4">
    <source>
        <dbReference type="Google" id="ProtNLM"/>
    </source>
</evidence>
<evidence type="ECO:0000256" key="1">
    <source>
        <dbReference type="SAM" id="SignalP"/>
    </source>
</evidence>
<evidence type="ECO:0000313" key="2">
    <source>
        <dbReference type="EMBL" id="MBD2753144.1"/>
    </source>
</evidence>
<gene>
    <name evidence="2" type="ORF">IC230_09620</name>
</gene>
<dbReference type="AlphaFoldDB" id="A0A927GCY4"/>
<accession>A0A927GCY4</accession>
<comment type="caution">
    <text evidence="2">The sequence shown here is derived from an EMBL/GenBank/DDBJ whole genome shotgun (WGS) entry which is preliminary data.</text>
</comment>
<keyword evidence="3" id="KW-1185">Reference proteome</keyword>
<organism evidence="2 3">
    <name type="scientific">Spirosoma validum</name>
    <dbReference type="NCBI Taxonomy" id="2771355"/>
    <lineage>
        <taxon>Bacteria</taxon>
        <taxon>Pseudomonadati</taxon>
        <taxon>Bacteroidota</taxon>
        <taxon>Cytophagia</taxon>
        <taxon>Cytophagales</taxon>
        <taxon>Cytophagaceae</taxon>
        <taxon>Spirosoma</taxon>
    </lineage>
</organism>
<name>A0A927GCY4_9BACT</name>
<reference evidence="2" key="1">
    <citation type="submission" date="2020-09" db="EMBL/GenBank/DDBJ databases">
        <authorList>
            <person name="Kim M.K."/>
        </authorList>
    </citation>
    <scope>NUCLEOTIDE SEQUENCE</scope>
    <source>
        <strain evidence="2">BT704</strain>
    </source>
</reference>
<keyword evidence="1" id="KW-0732">Signal</keyword>
<evidence type="ECO:0000313" key="3">
    <source>
        <dbReference type="Proteomes" id="UP000653797"/>
    </source>
</evidence>
<feature type="chain" id="PRO_5036674696" description="Curlin associated repeat-containing protein" evidence="1">
    <location>
        <begin position="19"/>
        <end position="197"/>
    </location>
</feature>
<feature type="signal peptide" evidence="1">
    <location>
        <begin position="1"/>
        <end position="18"/>
    </location>
</feature>
<dbReference type="Proteomes" id="UP000653797">
    <property type="component" value="Unassembled WGS sequence"/>
</dbReference>
<dbReference type="RefSeq" id="WP_191038778.1">
    <property type="nucleotide sequence ID" value="NZ_JACXAA010000003.1"/>
</dbReference>
<dbReference type="EMBL" id="JACXAA010000003">
    <property type="protein sequence ID" value="MBD2753144.1"/>
    <property type="molecule type" value="Genomic_DNA"/>
</dbReference>
<proteinExistence type="predicted"/>